<comment type="caution">
    <text evidence="2">The sequence shown here is derived from an EMBL/GenBank/DDBJ whole genome shotgun (WGS) entry which is preliminary data.</text>
</comment>
<reference evidence="2 3" key="1">
    <citation type="submission" date="2023-07" db="EMBL/GenBank/DDBJ databases">
        <title>Sequencing the genomes of 1000 actinobacteria strains.</title>
        <authorList>
            <person name="Klenk H.-P."/>
        </authorList>
    </citation>
    <scope>NUCLEOTIDE SEQUENCE [LARGE SCALE GENOMIC DNA]</scope>
    <source>
        <strain evidence="2 3">DSM 17163</strain>
    </source>
</reference>
<dbReference type="Proteomes" id="UP001243212">
    <property type="component" value="Unassembled WGS sequence"/>
</dbReference>
<feature type="transmembrane region" description="Helical" evidence="1">
    <location>
        <begin position="58"/>
        <end position="85"/>
    </location>
</feature>
<feature type="transmembrane region" description="Helical" evidence="1">
    <location>
        <begin position="229"/>
        <end position="262"/>
    </location>
</feature>
<organism evidence="2 3">
    <name type="scientific">Trueperella bonasi</name>
    <dbReference type="NCBI Taxonomy" id="312286"/>
    <lineage>
        <taxon>Bacteria</taxon>
        <taxon>Bacillati</taxon>
        <taxon>Actinomycetota</taxon>
        <taxon>Actinomycetes</taxon>
        <taxon>Actinomycetales</taxon>
        <taxon>Actinomycetaceae</taxon>
        <taxon>Trueperella</taxon>
    </lineage>
</organism>
<keyword evidence="1" id="KW-1133">Transmembrane helix</keyword>
<feature type="transmembrane region" description="Helical" evidence="1">
    <location>
        <begin position="97"/>
        <end position="118"/>
    </location>
</feature>
<evidence type="ECO:0000313" key="3">
    <source>
        <dbReference type="Proteomes" id="UP001243212"/>
    </source>
</evidence>
<name>A0ABT9NEC4_9ACTO</name>
<keyword evidence="1" id="KW-0472">Membrane</keyword>
<feature type="transmembrane region" description="Helical" evidence="1">
    <location>
        <begin position="282"/>
        <end position="304"/>
    </location>
</feature>
<feature type="transmembrane region" description="Helical" evidence="1">
    <location>
        <begin position="174"/>
        <end position="194"/>
    </location>
</feature>
<proteinExistence type="predicted"/>
<keyword evidence="1" id="KW-0812">Transmembrane</keyword>
<dbReference type="EMBL" id="JAUSQX010000001">
    <property type="protein sequence ID" value="MDP9805736.1"/>
    <property type="molecule type" value="Genomic_DNA"/>
</dbReference>
<dbReference type="RefSeq" id="WP_307682000.1">
    <property type="nucleotide sequence ID" value="NZ_JAUSQX010000001.1"/>
</dbReference>
<accession>A0ABT9NEC4</accession>
<keyword evidence="3" id="KW-1185">Reference proteome</keyword>
<protein>
    <submittedName>
        <fullName evidence="2">Di/tricarboxylate transporter</fullName>
    </submittedName>
</protein>
<evidence type="ECO:0000256" key="1">
    <source>
        <dbReference type="SAM" id="Phobius"/>
    </source>
</evidence>
<feature type="transmembrane region" description="Helical" evidence="1">
    <location>
        <begin position="311"/>
        <end position="332"/>
    </location>
</feature>
<evidence type="ECO:0000313" key="2">
    <source>
        <dbReference type="EMBL" id="MDP9805736.1"/>
    </source>
</evidence>
<feature type="transmembrane region" description="Helical" evidence="1">
    <location>
        <begin position="403"/>
        <end position="424"/>
    </location>
</feature>
<feature type="transmembrane region" description="Helical" evidence="1">
    <location>
        <begin position="338"/>
        <end position="357"/>
    </location>
</feature>
<gene>
    <name evidence="2" type="ORF">J2S70_000318</name>
</gene>
<sequence>MMVAAQIILVITLLLMISGRVPLYITAAMGAAIAAVVAGYSLMGTDEGTVTELLRIALNPVILDMAGVLMFIGILQHVGYLDVIVARLIDIGRDKGGAPGVATAAGLAAALLGAVTSFTQPVVMATVAGPAATRLGLSPNATAGTISMANTIANQAGFTHPTFLAVLGLTGVKFGIINVWGFLGGIGIFIAAYFKGKKDMLKAGIDLKKGRETGELSEMDKLPEGHPSFAVAVFPFLLLVVLFFAGFPVFLVGMVSSIVVLIMTRTNPAQGESAMVEGVKMIAIPVVAVISLMFLSTVVSRVGLIDTLGEWMAPVLEFAPVQILFIISAIAGTVTQSFSASAPIILPFTTLVLGLGADPVATSFAAISGAAIMQLFLSGGALTALPVVVGVVPGSNQREANKWQRPCLLIGLGISFLLTFVIGLF</sequence>
<feature type="transmembrane region" description="Helical" evidence="1">
    <location>
        <begin position="364"/>
        <end position="391"/>
    </location>
</feature>